<evidence type="ECO:0000259" key="2">
    <source>
        <dbReference type="Pfam" id="PF12937"/>
    </source>
</evidence>
<protein>
    <recommendedName>
        <fullName evidence="2">F-box domain-containing protein</fullName>
    </recommendedName>
</protein>
<dbReference type="EMBL" id="MUNK01000018">
    <property type="protein sequence ID" value="OTA37649.1"/>
    <property type="molecule type" value="Genomic_DNA"/>
</dbReference>
<feature type="compositionally biased region" description="Low complexity" evidence="1">
    <location>
        <begin position="54"/>
        <end position="63"/>
    </location>
</feature>
<dbReference type="SUPFAM" id="SSF81383">
    <property type="entry name" value="F-box domain"/>
    <property type="match status" value="1"/>
</dbReference>
<dbReference type="VEuPathDB" id="FungiDB:BTJ68_04435"/>
<reference evidence="3 4" key="1">
    <citation type="submission" date="2017-01" db="EMBL/GenBank/DDBJ databases">
        <title>The recent genome duplication of the halophilic yeast Hortaea werneckii: insights from long-read sequencing.</title>
        <authorList>
            <person name="Sinha S."/>
            <person name="Flibotte S."/>
            <person name="Neira M."/>
            <person name="Lenassi M."/>
            <person name="Gostincar C."/>
            <person name="Stajich J.E."/>
            <person name="Nislow C.E."/>
        </authorList>
    </citation>
    <scope>NUCLEOTIDE SEQUENCE [LARGE SCALE GENOMIC DNA]</scope>
    <source>
        <strain evidence="3 4">EXF-2000</strain>
    </source>
</reference>
<organism evidence="3 4">
    <name type="scientific">Hortaea werneckii EXF-2000</name>
    <dbReference type="NCBI Taxonomy" id="1157616"/>
    <lineage>
        <taxon>Eukaryota</taxon>
        <taxon>Fungi</taxon>
        <taxon>Dikarya</taxon>
        <taxon>Ascomycota</taxon>
        <taxon>Pezizomycotina</taxon>
        <taxon>Dothideomycetes</taxon>
        <taxon>Dothideomycetidae</taxon>
        <taxon>Mycosphaerellales</taxon>
        <taxon>Teratosphaeriaceae</taxon>
        <taxon>Hortaea</taxon>
    </lineage>
</organism>
<dbReference type="AlphaFoldDB" id="A0A1Z5TNU9"/>
<dbReference type="OrthoDB" id="3930311at2759"/>
<dbReference type="Proteomes" id="UP000194280">
    <property type="component" value="Unassembled WGS sequence"/>
</dbReference>
<dbReference type="InParanoid" id="A0A1Z5TNU9"/>
<evidence type="ECO:0000313" key="4">
    <source>
        <dbReference type="Proteomes" id="UP000194280"/>
    </source>
</evidence>
<keyword evidence="4" id="KW-1185">Reference proteome</keyword>
<feature type="compositionally biased region" description="Polar residues" evidence="1">
    <location>
        <begin position="1"/>
        <end position="31"/>
    </location>
</feature>
<feature type="region of interest" description="Disordered" evidence="1">
    <location>
        <begin position="1"/>
        <end position="66"/>
    </location>
</feature>
<comment type="caution">
    <text evidence="3">The sequence shown here is derived from an EMBL/GenBank/DDBJ whole genome shotgun (WGS) entry which is preliminary data.</text>
</comment>
<feature type="domain" description="F-box" evidence="2">
    <location>
        <begin position="67"/>
        <end position="104"/>
    </location>
</feature>
<proteinExistence type="predicted"/>
<dbReference type="InterPro" id="IPR001810">
    <property type="entry name" value="F-box_dom"/>
</dbReference>
<dbReference type="Pfam" id="PF12937">
    <property type="entry name" value="F-box-like"/>
    <property type="match status" value="1"/>
</dbReference>
<evidence type="ECO:0000256" key="1">
    <source>
        <dbReference type="SAM" id="MobiDB-lite"/>
    </source>
</evidence>
<accession>A0A1Z5TNU9</accession>
<dbReference type="Gene3D" id="1.20.1280.50">
    <property type="match status" value="1"/>
</dbReference>
<sequence>MPTQTLPTFGTSYPSEPASSLPHHQSATYVNSPPTPPYPSSLHPSSPLPPSSPPFTTTTTTTSNAKIPHLPPELWLQIFPSILSSPENLTNLHLVCRAFHSLLTKHEGSLVRDLLRTQTVRFPFLSCGAALEGRQSVSQRERQRGKKASEGRAGGDGIDVRALLLDEARNLVFPLSLPSSSSSISAFTDLWSLHYRLARLEEYEEVWRRCVSWGPEFAWEKARWEGVHFAGMLALVRLGDVGGRGRLRVEDGGGRKGGELGGWGLFETELQSLHSRQQPFPDGSPKPPTLIACLRRTFAEKTGVAFAETEGKMWEVLSSLEMGVDGTLLYPPSIPIEGPAPEELAPGVSIPLSVGIPADASGQVPSQATVVVSGPEAGVVGVIMPPVE</sequence>
<dbReference type="InterPro" id="IPR036047">
    <property type="entry name" value="F-box-like_dom_sf"/>
</dbReference>
<evidence type="ECO:0000313" key="3">
    <source>
        <dbReference type="EMBL" id="OTA37649.1"/>
    </source>
</evidence>
<gene>
    <name evidence="3" type="ORF">BTJ68_04435</name>
</gene>
<name>A0A1Z5TNU9_HORWE</name>